<dbReference type="InterPro" id="IPR045341">
    <property type="entry name" value="DUF6532"/>
</dbReference>
<feature type="compositionally biased region" description="Low complexity" evidence="1">
    <location>
        <begin position="126"/>
        <end position="146"/>
    </location>
</feature>
<feature type="compositionally biased region" description="Low complexity" evidence="1">
    <location>
        <begin position="305"/>
        <end position="321"/>
    </location>
</feature>
<sequence length="794" mass="87633">MARRSKIQATDPDKGSSVSQADGQTKQSQAAFTVARRDGEEDKENMLDGTQPRRSSRLETATRTGKGVSLDESIEGANVRRALNGGKSNRTATAKNTAKDKETAASKNSTKVASKDTVKVARKAAGKLNGKAGKAAAKSAGKAVAKSTTNADDPSNAPEESDEEVNHAPVQSKGKKRKRVYQPPGSGLESEESDNEEQDKSAIPRTKLLIVPRETETRSESSTPRAASIREPVSVEDGEDEIQSFSSPPEPSIRKETAAGEDPSDPIHSSLPDDVALHEHSITANVNQSPAHPASKAKKNKTSHAESQSDSIHSSSPASKSPETHETSTKKGRSASVASVNPSVGRNADTRGRSKTPSTGGSNLRDNRSMSPRLSKQSARYSTTPRPREKQPSNSSSQKAAAKGQKKVSHNKNLTAVTLQFPELDDLSDHSSGESSEEENGPEAPGQAESSLVSSDVDGQQFGSDGEEDPESSGIRGRASGPTKQRRATRRILREDYPEDIKHYYRNSRGKAVPRRNPNFLKGKVNVWQYHPTYKPIFERAWVEYEFLLIKEDAIFPRPDQERKLSIKAWQRSNSFYETDYAHDKCVLDNACLITAAKAQLSYYGFVDSAARSIMSRNRKLYRLLVKKNRFLFQNPCDVNDLRVYYNQSLIIILRQAVFKKGRVGDYFQQELRDPFPLSLVSIAAAAMHNILDEYKKGYYAPLLFSANPYEQIYRKHQTTIRDLADAGPNGHAAVLRLVQHIKRDLFINLDPMDGFDLDVKPAFKNDTLIAMADAMVMSQSRLLMKIDEIYDVR</sequence>
<dbReference type="Proteomes" id="UP000076798">
    <property type="component" value="Unassembled WGS sequence"/>
</dbReference>
<feature type="compositionally biased region" description="Polar residues" evidence="1">
    <location>
        <begin position="16"/>
        <end position="31"/>
    </location>
</feature>
<feature type="compositionally biased region" description="Basic and acidic residues" evidence="1">
    <location>
        <begin position="35"/>
        <end position="46"/>
    </location>
</feature>
<evidence type="ECO:0000313" key="3">
    <source>
        <dbReference type="EMBL" id="KZT41038.1"/>
    </source>
</evidence>
<evidence type="ECO:0000313" key="4">
    <source>
        <dbReference type="Proteomes" id="UP000076798"/>
    </source>
</evidence>
<protein>
    <recommendedName>
        <fullName evidence="2">DUF6532 domain-containing protein</fullName>
    </recommendedName>
</protein>
<feature type="compositionally biased region" description="Polar residues" evidence="1">
    <location>
        <begin position="355"/>
        <end position="385"/>
    </location>
</feature>
<dbReference type="EMBL" id="KV428025">
    <property type="protein sequence ID" value="KZT41038.1"/>
    <property type="molecule type" value="Genomic_DNA"/>
</dbReference>
<evidence type="ECO:0000256" key="1">
    <source>
        <dbReference type="SAM" id="MobiDB-lite"/>
    </source>
</evidence>
<feature type="region of interest" description="Disordered" evidence="1">
    <location>
        <begin position="1"/>
        <end position="493"/>
    </location>
</feature>
<feature type="domain" description="DUF6532" evidence="2">
    <location>
        <begin position="541"/>
        <end position="723"/>
    </location>
</feature>
<reference evidence="3 4" key="1">
    <citation type="journal article" date="2016" name="Mol. Biol. Evol.">
        <title>Comparative Genomics of Early-Diverging Mushroom-Forming Fungi Provides Insights into the Origins of Lignocellulose Decay Capabilities.</title>
        <authorList>
            <person name="Nagy L.G."/>
            <person name="Riley R."/>
            <person name="Tritt A."/>
            <person name="Adam C."/>
            <person name="Daum C."/>
            <person name="Floudas D."/>
            <person name="Sun H."/>
            <person name="Yadav J.S."/>
            <person name="Pangilinan J."/>
            <person name="Larsson K.H."/>
            <person name="Matsuura K."/>
            <person name="Barry K."/>
            <person name="Labutti K."/>
            <person name="Kuo R."/>
            <person name="Ohm R.A."/>
            <person name="Bhattacharya S.S."/>
            <person name="Shirouzu T."/>
            <person name="Yoshinaga Y."/>
            <person name="Martin F.M."/>
            <person name="Grigoriev I.V."/>
            <person name="Hibbett D.S."/>
        </authorList>
    </citation>
    <scope>NUCLEOTIDE SEQUENCE [LARGE SCALE GENOMIC DNA]</scope>
    <source>
        <strain evidence="3 4">HHB10207 ss-3</strain>
    </source>
</reference>
<feature type="compositionally biased region" description="Polar residues" evidence="1">
    <location>
        <begin position="448"/>
        <end position="463"/>
    </location>
</feature>
<keyword evidence="4" id="KW-1185">Reference proteome</keyword>
<feature type="compositionally biased region" description="Polar residues" evidence="1">
    <location>
        <begin position="86"/>
        <end position="96"/>
    </location>
</feature>
<accession>A0A166FVG2</accession>
<name>A0A166FVG2_9AGAM</name>
<feature type="compositionally biased region" description="Low complexity" evidence="1">
    <location>
        <begin position="392"/>
        <end position="403"/>
    </location>
</feature>
<dbReference type="AlphaFoldDB" id="A0A166FVG2"/>
<organism evidence="3 4">
    <name type="scientific">Sistotremastrum suecicum HHB10207 ss-3</name>
    <dbReference type="NCBI Taxonomy" id="1314776"/>
    <lineage>
        <taxon>Eukaryota</taxon>
        <taxon>Fungi</taxon>
        <taxon>Dikarya</taxon>
        <taxon>Basidiomycota</taxon>
        <taxon>Agaricomycotina</taxon>
        <taxon>Agaricomycetes</taxon>
        <taxon>Sistotremastrales</taxon>
        <taxon>Sistotremastraceae</taxon>
        <taxon>Sistotremastrum</taxon>
    </lineage>
</organism>
<dbReference type="OrthoDB" id="3257342at2759"/>
<proteinExistence type="predicted"/>
<gene>
    <name evidence="3" type="ORF">SISSUDRAFT_1031475</name>
</gene>
<evidence type="ECO:0000259" key="2">
    <source>
        <dbReference type="Pfam" id="PF20149"/>
    </source>
</evidence>
<dbReference type="Pfam" id="PF20149">
    <property type="entry name" value="DUF6532"/>
    <property type="match status" value="1"/>
</dbReference>